<name>A0A8H5B6J6_9AGAR</name>
<keyword evidence="2" id="KW-1133">Transmembrane helix</keyword>
<protein>
    <submittedName>
        <fullName evidence="3">Uncharacterized protein</fullName>
    </submittedName>
</protein>
<keyword evidence="2" id="KW-0812">Transmembrane</keyword>
<feature type="transmembrane region" description="Helical" evidence="2">
    <location>
        <begin position="679"/>
        <end position="700"/>
    </location>
</feature>
<organism evidence="3 4">
    <name type="scientific">Ephemerocybe angulata</name>
    <dbReference type="NCBI Taxonomy" id="980116"/>
    <lineage>
        <taxon>Eukaryota</taxon>
        <taxon>Fungi</taxon>
        <taxon>Dikarya</taxon>
        <taxon>Basidiomycota</taxon>
        <taxon>Agaricomycotina</taxon>
        <taxon>Agaricomycetes</taxon>
        <taxon>Agaricomycetidae</taxon>
        <taxon>Agaricales</taxon>
        <taxon>Agaricineae</taxon>
        <taxon>Psathyrellaceae</taxon>
        <taxon>Ephemerocybe</taxon>
    </lineage>
</organism>
<reference evidence="3 4" key="1">
    <citation type="journal article" date="2020" name="ISME J.">
        <title>Uncovering the hidden diversity of litter-decomposition mechanisms in mushroom-forming fungi.</title>
        <authorList>
            <person name="Floudas D."/>
            <person name="Bentzer J."/>
            <person name="Ahren D."/>
            <person name="Johansson T."/>
            <person name="Persson P."/>
            <person name="Tunlid A."/>
        </authorList>
    </citation>
    <scope>NUCLEOTIDE SEQUENCE [LARGE SCALE GENOMIC DNA]</scope>
    <source>
        <strain evidence="3 4">CBS 175.51</strain>
    </source>
</reference>
<feature type="transmembrane region" description="Helical" evidence="2">
    <location>
        <begin position="332"/>
        <end position="352"/>
    </location>
</feature>
<keyword evidence="2" id="KW-0472">Membrane</keyword>
<gene>
    <name evidence="3" type="ORF">D9611_003637</name>
</gene>
<evidence type="ECO:0000313" key="4">
    <source>
        <dbReference type="Proteomes" id="UP000541558"/>
    </source>
</evidence>
<proteinExistence type="predicted"/>
<feature type="compositionally biased region" description="Polar residues" evidence="1">
    <location>
        <begin position="85"/>
        <end position="95"/>
    </location>
</feature>
<feature type="compositionally biased region" description="Pro residues" evidence="1">
    <location>
        <begin position="18"/>
        <end position="31"/>
    </location>
</feature>
<comment type="caution">
    <text evidence="3">The sequence shown here is derived from an EMBL/GenBank/DDBJ whole genome shotgun (WGS) entry which is preliminary data.</text>
</comment>
<dbReference type="EMBL" id="JAACJK010000219">
    <property type="protein sequence ID" value="KAF5317206.1"/>
    <property type="molecule type" value="Genomic_DNA"/>
</dbReference>
<sequence length="760" mass="82925">MSEPIVPSGELALERRPSIPPAHRPMTPPAQGPTQAHEDEASNRPSIPPVHSPTRGHEDEGEERPLSPPAHSPTQAQENEDEGRTSTPSIRSHTQVQDDENDDRPSTPPARSPTQPQEDENEDRPLTPPVHSPTAQAQEDDDADMPMSANNDLSYAEIPQYDAEAGLVAGEDNEGPDLPHAKLTNRSWLESMLDIPNPLIWVLFHSLISICWGIALIIFSTGVVAIHWVISEWAKHNDDSDKTYTNEVVSLVGALGTMHTTYVLQLVLEQYSHVALSEEFTLGTWKWMQGVNALSLFTEFPDRTGAPRRSEGRGRLALWWGSVSRFCSKKRLGWYVLWMGLALHTTSIVAILQPEKSYKSKIYNDPIPCAAKSTTVLTLDREEYLSWVQQTAIDKFSFDIGLQFGNYVDQVSGNTTTSVAGRNYKKENVAFGAVGGLENGLQDIPGVLYMADCIDGQDTTQSTALWQASLPGLSPPKFSLTNFSEVSTIPPAFGRIISHPSLSFNLSLAENAMYGVVDPLGNGALMTLGPNTLPGSPLALVCSWKAIPKLVHVQMVNFTARSLSTDDAPGRYPSLTGRATLKTLEGMAQSARYGGTIDPGSIELIRSGILVFGTSYYTQATSTTQVLEILLADGVKAGLTAYNVRFRAQRINGQRAMRMCNSNNKTVQEHWRFGNSRNLGWIAMICTSGVGLLGVATVLWSKNKGVTRLIEVSPLGATGGFVLGRGEAIDDRQLLCVRNGKVVDVESDEKTRLIRSPSSG</sequence>
<evidence type="ECO:0000313" key="3">
    <source>
        <dbReference type="EMBL" id="KAF5317206.1"/>
    </source>
</evidence>
<evidence type="ECO:0000256" key="1">
    <source>
        <dbReference type="SAM" id="MobiDB-lite"/>
    </source>
</evidence>
<dbReference type="OrthoDB" id="2970724at2759"/>
<dbReference type="AlphaFoldDB" id="A0A8H5B6J6"/>
<feature type="transmembrane region" description="Helical" evidence="2">
    <location>
        <begin position="199"/>
        <end position="228"/>
    </location>
</feature>
<keyword evidence="4" id="KW-1185">Reference proteome</keyword>
<accession>A0A8H5B6J6</accession>
<dbReference type="Proteomes" id="UP000541558">
    <property type="component" value="Unassembled WGS sequence"/>
</dbReference>
<evidence type="ECO:0000256" key="2">
    <source>
        <dbReference type="SAM" id="Phobius"/>
    </source>
</evidence>
<feature type="region of interest" description="Disordered" evidence="1">
    <location>
        <begin position="1"/>
        <end position="150"/>
    </location>
</feature>